<proteinExistence type="inferred from homology"/>
<dbReference type="GO" id="GO:0016757">
    <property type="term" value="F:glycosyltransferase activity"/>
    <property type="evidence" value="ECO:0007669"/>
    <property type="project" value="UniProtKB-KW"/>
</dbReference>
<keyword evidence="6 9" id="KW-0133">Cell shape</keyword>
<evidence type="ECO:0000313" key="12">
    <source>
        <dbReference type="Proteomes" id="UP000604083"/>
    </source>
</evidence>
<comment type="similarity">
    <text evidence="2">Belongs to the YkuD family.</text>
</comment>
<dbReference type="InterPro" id="IPR005490">
    <property type="entry name" value="LD_TPept_cat_dom"/>
</dbReference>
<organism evidence="11 12">
    <name type="scientific">Roseibacillus ishigakijimensis</name>
    <dbReference type="NCBI Taxonomy" id="454146"/>
    <lineage>
        <taxon>Bacteria</taxon>
        <taxon>Pseudomonadati</taxon>
        <taxon>Verrucomicrobiota</taxon>
        <taxon>Verrucomicrobiia</taxon>
        <taxon>Verrucomicrobiales</taxon>
        <taxon>Verrucomicrobiaceae</taxon>
        <taxon>Roseibacillus</taxon>
    </lineage>
</organism>
<reference evidence="11" key="1">
    <citation type="submission" date="2021-01" db="EMBL/GenBank/DDBJ databases">
        <title>Modified the classification status of verrucomicrobia.</title>
        <authorList>
            <person name="Feng X."/>
        </authorList>
    </citation>
    <scope>NUCLEOTIDE SEQUENCE</scope>
    <source>
        <strain evidence="11">KCTC 12986</strain>
    </source>
</reference>
<dbReference type="Pfam" id="PF03734">
    <property type="entry name" value="YkuD"/>
    <property type="match status" value="1"/>
</dbReference>
<dbReference type="SUPFAM" id="SSF141523">
    <property type="entry name" value="L,D-transpeptidase catalytic domain-like"/>
    <property type="match status" value="1"/>
</dbReference>
<evidence type="ECO:0000256" key="5">
    <source>
        <dbReference type="ARBA" id="ARBA00022801"/>
    </source>
</evidence>
<feature type="active site" description="Proton donor/acceptor" evidence="9">
    <location>
        <position position="109"/>
    </location>
</feature>
<evidence type="ECO:0000256" key="8">
    <source>
        <dbReference type="ARBA" id="ARBA00023316"/>
    </source>
</evidence>
<evidence type="ECO:0000256" key="2">
    <source>
        <dbReference type="ARBA" id="ARBA00005992"/>
    </source>
</evidence>
<keyword evidence="8 9" id="KW-0961">Cell wall biogenesis/degradation</keyword>
<evidence type="ECO:0000256" key="4">
    <source>
        <dbReference type="ARBA" id="ARBA00022679"/>
    </source>
</evidence>
<evidence type="ECO:0000256" key="9">
    <source>
        <dbReference type="PROSITE-ProRule" id="PRU01373"/>
    </source>
</evidence>
<dbReference type="InterPro" id="IPR050979">
    <property type="entry name" value="LD-transpeptidase"/>
</dbReference>
<protein>
    <submittedName>
        <fullName evidence="11">L,D-transpeptidase</fullName>
    </submittedName>
</protein>
<dbReference type="PROSITE" id="PS52029">
    <property type="entry name" value="LD_TPASE"/>
    <property type="match status" value="1"/>
</dbReference>
<evidence type="ECO:0000256" key="7">
    <source>
        <dbReference type="ARBA" id="ARBA00022984"/>
    </source>
</evidence>
<evidence type="ECO:0000256" key="6">
    <source>
        <dbReference type="ARBA" id="ARBA00022960"/>
    </source>
</evidence>
<dbReference type="RefSeq" id="WP_200392227.1">
    <property type="nucleotide sequence ID" value="NZ_JAENIO010000032.1"/>
</dbReference>
<dbReference type="GO" id="GO:0071555">
    <property type="term" value="P:cell wall organization"/>
    <property type="evidence" value="ECO:0007669"/>
    <property type="project" value="UniProtKB-UniRule"/>
</dbReference>
<dbReference type="GO" id="GO:0008360">
    <property type="term" value="P:regulation of cell shape"/>
    <property type="evidence" value="ECO:0007669"/>
    <property type="project" value="UniProtKB-UniRule"/>
</dbReference>
<evidence type="ECO:0000259" key="10">
    <source>
        <dbReference type="PROSITE" id="PS52029"/>
    </source>
</evidence>
<feature type="domain" description="L,D-TPase catalytic" evidence="10">
    <location>
        <begin position="2"/>
        <end position="149"/>
    </location>
</feature>
<evidence type="ECO:0000256" key="3">
    <source>
        <dbReference type="ARBA" id="ARBA00022676"/>
    </source>
</evidence>
<comment type="caution">
    <text evidence="11">The sequence shown here is derived from an EMBL/GenBank/DDBJ whole genome shotgun (WGS) entry which is preliminary data.</text>
</comment>
<accession>A0A934RV91</accession>
<evidence type="ECO:0000313" key="11">
    <source>
        <dbReference type="EMBL" id="MBK1834795.1"/>
    </source>
</evidence>
<keyword evidence="3" id="KW-0328">Glycosyltransferase</keyword>
<name>A0A934RV91_9BACT</name>
<keyword evidence="5" id="KW-0378">Hydrolase</keyword>
<gene>
    <name evidence="11" type="ORF">JIN78_12050</name>
</gene>
<dbReference type="Gene3D" id="2.40.440.10">
    <property type="entry name" value="L,D-transpeptidase catalytic domain-like"/>
    <property type="match status" value="1"/>
</dbReference>
<dbReference type="GO" id="GO:0005576">
    <property type="term" value="C:extracellular region"/>
    <property type="evidence" value="ECO:0007669"/>
    <property type="project" value="TreeGrafter"/>
</dbReference>
<dbReference type="CDD" id="cd16913">
    <property type="entry name" value="YkuD_like"/>
    <property type="match status" value="1"/>
</dbReference>
<keyword evidence="4" id="KW-0808">Transferase</keyword>
<dbReference type="PANTHER" id="PTHR30582">
    <property type="entry name" value="L,D-TRANSPEPTIDASE"/>
    <property type="match status" value="1"/>
</dbReference>
<dbReference type="InterPro" id="IPR038063">
    <property type="entry name" value="Transpep_catalytic_dom"/>
</dbReference>
<dbReference type="GO" id="GO:0018104">
    <property type="term" value="P:peptidoglycan-protein cross-linking"/>
    <property type="evidence" value="ECO:0007669"/>
    <property type="project" value="TreeGrafter"/>
</dbReference>
<feature type="active site" description="Nucleophile" evidence="9">
    <location>
        <position position="125"/>
    </location>
</feature>
<keyword evidence="7 9" id="KW-0573">Peptidoglycan synthesis</keyword>
<dbReference type="EMBL" id="JAENIO010000032">
    <property type="protein sequence ID" value="MBK1834795.1"/>
    <property type="molecule type" value="Genomic_DNA"/>
</dbReference>
<sequence length="153" mass="16919">MNHVLVSVPEQRLLVLSQGTPLAHYPISTSKFGLGSEEGSNRTPLGLFRICEKYGSRAPLGTIFKGRRPTGRWQPGEPAGDDLVLTRILRLEGLQPGLENTYGRYIYLHGTGEEELIGQPASHGCLRLRNEDIAELYPLLPVGSTLEIFNRPL</sequence>
<dbReference type="PANTHER" id="PTHR30582:SF24">
    <property type="entry name" value="L,D-TRANSPEPTIDASE ERFK_SRFK-RELATED"/>
    <property type="match status" value="1"/>
</dbReference>
<dbReference type="GO" id="GO:0071972">
    <property type="term" value="F:peptidoglycan L,D-transpeptidase activity"/>
    <property type="evidence" value="ECO:0007669"/>
    <property type="project" value="TreeGrafter"/>
</dbReference>
<comment type="pathway">
    <text evidence="1 9">Cell wall biogenesis; peptidoglycan biosynthesis.</text>
</comment>
<keyword evidence="12" id="KW-1185">Reference proteome</keyword>
<evidence type="ECO:0000256" key="1">
    <source>
        <dbReference type="ARBA" id="ARBA00004752"/>
    </source>
</evidence>
<dbReference type="Proteomes" id="UP000604083">
    <property type="component" value="Unassembled WGS sequence"/>
</dbReference>
<dbReference type="AlphaFoldDB" id="A0A934RV91"/>